<comment type="caution">
    <text evidence="1">The sequence shown here is derived from an EMBL/GenBank/DDBJ whole genome shotgun (WGS) entry which is preliminary data.</text>
</comment>
<evidence type="ECO:0000313" key="2">
    <source>
        <dbReference type="Proteomes" id="UP000610558"/>
    </source>
</evidence>
<protein>
    <submittedName>
        <fullName evidence="1">PepSY domain-containing protein</fullName>
    </submittedName>
</protein>
<name>A0A927GVJ2_9GAMM</name>
<organism evidence="1 2">
    <name type="scientific">Spongiibacter pelagi</name>
    <dbReference type="NCBI Taxonomy" id="2760804"/>
    <lineage>
        <taxon>Bacteria</taxon>
        <taxon>Pseudomonadati</taxon>
        <taxon>Pseudomonadota</taxon>
        <taxon>Gammaproteobacteria</taxon>
        <taxon>Cellvibrionales</taxon>
        <taxon>Spongiibacteraceae</taxon>
        <taxon>Spongiibacter</taxon>
    </lineage>
</organism>
<keyword evidence="2" id="KW-1185">Reference proteome</keyword>
<proteinExistence type="predicted"/>
<accession>A0A927GVJ2</accession>
<reference evidence="1" key="1">
    <citation type="submission" date="2020-09" db="EMBL/GenBank/DDBJ databases">
        <authorList>
            <person name="Yoon J.-W."/>
        </authorList>
    </citation>
    <scope>NUCLEOTIDE SEQUENCE</scope>
    <source>
        <strain evidence="1">KMU-158</strain>
    </source>
</reference>
<dbReference type="Proteomes" id="UP000610558">
    <property type="component" value="Unassembled WGS sequence"/>
</dbReference>
<dbReference type="AlphaFoldDB" id="A0A927GVJ2"/>
<dbReference type="EMBL" id="JACXLD010000002">
    <property type="protein sequence ID" value="MBD2858455.1"/>
    <property type="molecule type" value="Genomic_DNA"/>
</dbReference>
<sequence>MPKFLKIFPLIVLLISSHQVLMANPLLNGLNRSLENSGLENRFNASPAAPSISAREAVGIAERRYGGRAVGAREINTPNGPAYRVRILQDDGKIKNVIIDG</sequence>
<evidence type="ECO:0000313" key="1">
    <source>
        <dbReference type="EMBL" id="MBD2858455.1"/>
    </source>
</evidence>
<dbReference type="RefSeq" id="WP_190763294.1">
    <property type="nucleotide sequence ID" value="NZ_JACXLD010000002.1"/>
</dbReference>
<gene>
    <name evidence="1" type="ORF">IB286_05475</name>
</gene>